<dbReference type="Gene3D" id="6.10.250.2990">
    <property type="match status" value="1"/>
</dbReference>
<dbReference type="GO" id="GO:0005634">
    <property type="term" value="C:nucleus"/>
    <property type="evidence" value="ECO:0007669"/>
    <property type="project" value="UniProtKB-SubCell"/>
</dbReference>
<dbReference type="InterPro" id="IPR005635">
    <property type="entry name" value="Inner_centromere_prot_ARK-bd"/>
</dbReference>
<organism evidence="9 10">
    <name type="scientific">Litomosoides sigmodontis</name>
    <name type="common">Filarial nematode worm</name>
    <dbReference type="NCBI Taxonomy" id="42156"/>
    <lineage>
        <taxon>Eukaryota</taxon>
        <taxon>Metazoa</taxon>
        <taxon>Ecdysozoa</taxon>
        <taxon>Nematoda</taxon>
        <taxon>Chromadorea</taxon>
        <taxon>Rhabditida</taxon>
        <taxon>Spirurina</taxon>
        <taxon>Spiruromorpha</taxon>
        <taxon>Filarioidea</taxon>
        <taxon>Onchocercidae</taxon>
        <taxon>Litomosoides</taxon>
    </lineage>
</organism>
<keyword evidence="5" id="KW-0206">Cytoskeleton</keyword>
<evidence type="ECO:0000256" key="5">
    <source>
        <dbReference type="ARBA" id="ARBA00023212"/>
    </source>
</evidence>
<dbReference type="Proteomes" id="UP000277928">
    <property type="component" value="Unassembled WGS sequence"/>
</dbReference>
<feature type="domain" description="Inner centromere protein ARK-binding" evidence="8">
    <location>
        <begin position="319"/>
        <end position="361"/>
    </location>
</feature>
<dbReference type="OMA" id="RSTYFIH"/>
<evidence type="ECO:0000259" key="8">
    <source>
        <dbReference type="Pfam" id="PF03941"/>
    </source>
</evidence>
<feature type="region of interest" description="Disordered" evidence="7">
    <location>
        <begin position="258"/>
        <end position="280"/>
    </location>
</feature>
<keyword evidence="10" id="KW-1185">Reference proteome</keyword>
<comment type="subcellular location">
    <subcellularLocation>
        <location evidence="2">Cytoplasm</location>
        <location evidence="2">Cytoskeleton</location>
        <location evidence="2">Spindle</location>
    </subcellularLocation>
    <subcellularLocation>
        <location evidence="1">Nucleus</location>
    </subcellularLocation>
</comment>
<evidence type="ECO:0000256" key="2">
    <source>
        <dbReference type="ARBA" id="ARBA00004186"/>
    </source>
</evidence>
<dbReference type="STRING" id="42156.A0A3P6SIN4"/>
<keyword evidence="6" id="KW-0539">Nucleus</keyword>
<evidence type="ECO:0000256" key="1">
    <source>
        <dbReference type="ARBA" id="ARBA00004123"/>
    </source>
</evidence>
<dbReference type="Pfam" id="PF03941">
    <property type="entry name" value="INCENP_ARK-bind"/>
    <property type="match status" value="1"/>
</dbReference>
<accession>A0A3P6SIN4</accession>
<evidence type="ECO:0000256" key="4">
    <source>
        <dbReference type="ARBA" id="ARBA00022490"/>
    </source>
</evidence>
<sequence>MLALNATANKERKLRAFSCTPIAKRTRSAHNSTPIAKRLRSKTKVNENAAPTSIMQEHRGRIKTMKKAEKKEALHCNPTTTSAFLAATDTNQIASTKCNSETEILSKFETAIPEGSNVNATSPFKFKHNMPQMDDSVRVVTAVLNSDEDTEQDYIEFGDVPRPRHASQPLTWESFPEEGDDASTDRINDSLSTSIRTASILERTRPGNKNSDIARRSACAIRGDTREVDSDSMIHRDAKRAKVTSTKFPGRKTLDELEEPELTSESMKAVHQSSTNSISSVAEEDIKARIRRVEEDETDRGIYDVLSNDTADFNEMSLGEIPSWANEANLRQILEKQQMWILTNVDALFGKIHPPDMQKMFGNTSKIRSRRSSSAVWESPIWNPRVGYSAYHLTFQQPEKRGCNNVRRSQRVKKPVSYHSYF</sequence>
<dbReference type="GO" id="GO:0005819">
    <property type="term" value="C:spindle"/>
    <property type="evidence" value="ECO:0007669"/>
    <property type="project" value="UniProtKB-SubCell"/>
</dbReference>
<feature type="compositionally biased region" description="Polar residues" evidence="7">
    <location>
        <begin position="263"/>
        <end position="280"/>
    </location>
</feature>
<dbReference type="AlphaFoldDB" id="A0A3P6SIN4"/>
<evidence type="ECO:0000256" key="7">
    <source>
        <dbReference type="SAM" id="MobiDB-lite"/>
    </source>
</evidence>
<proteinExistence type="inferred from homology"/>
<reference evidence="9 10" key="1">
    <citation type="submission" date="2018-08" db="EMBL/GenBank/DDBJ databases">
        <authorList>
            <person name="Laetsch R D."/>
            <person name="Stevens L."/>
            <person name="Kumar S."/>
            <person name="Blaxter L. M."/>
        </authorList>
    </citation>
    <scope>NUCLEOTIDE SEQUENCE [LARGE SCALE GENOMIC DNA]</scope>
</reference>
<dbReference type="EMBL" id="UYRX01000022">
    <property type="protein sequence ID" value="VDK69503.1"/>
    <property type="molecule type" value="Genomic_DNA"/>
</dbReference>
<evidence type="ECO:0000256" key="3">
    <source>
        <dbReference type="ARBA" id="ARBA00010042"/>
    </source>
</evidence>
<evidence type="ECO:0000256" key="6">
    <source>
        <dbReference type="ARBA" id="ARBA00023242"/>
    </source>
</evidence>
<evidence type="ECO:0000313" key="10">
    <source>
        <dbReference type="Proteomes" id="UP000277928"/>
    </source>
</evidence>
<comment type="similarity">
    <text evidence="3">Belongs to the INCENP family.</text>
</comment>
<dbReference type="OrthoDB" id="5862951at2759"/>
<evidence type="ECO:0000313" key="9">
    <source>
        <dbReference type="EMBL" id="VDK69503.1"/>
    </source>
</evidence>
<name>A0A3P6SIN4_LITSI</name>
<gene>
    <name evidence="9" type="ORF">NLS_LOCUS788</name>
</gene>
<keyword evidence="4" id="KW-0963">Cytoplasm</keyword>
<protein>
    <recommendedName>
        <fullName evidence="8">Inner centromere protein ARK-binding domain-containing protein</fullName>
    </recommendedName>
</protein>
<feature type="region of interest" description="Disordered" evidence="7">
    <location>
        <begin position="159"/>
        <end position="187"/>
    </location>
</feature>